<evidence type="ECO:0000313" key="7">
    <source>
        <dbReference type="EMBL" id="MDP0399985.1"/>
    </source>
</evidence>
<dbReference type="InterPro" id="IPR014031">
    <property type="entry name" value="Ketoacyl_synth_C"/>
</dbReference>
<keyword evidence="3 4" id="KW-0808">Transferase</keyword>
<dbReference type="SUPFAM" id="SSF53901">
    <property type="entry name" value="Thiolase-like"/>
    <property type="match status" value="2"/>
</dbReference>
<dbReference type="SMART" id="SM00825">
    <property type="entry name" value="PKS_KS"/>
    <property type="match status" value="1"/>
</dbReference>
<dbReference type="EMBL" id="JAUTIX010000008">
    <property type="protein sequence ID" value="MDP0399985.1"/>
    <property type="molecule type" value="Genomic_DNA"/>
</dbReference>
<dbReference type="GO" id="GO:0006633">
    <property type="term" value="P:fatty acid biosynthetic process"/>
    <property type="evidence" value="ECO:0007669"/>
    <property type="project" value="TreeGrafter"/>
</dbReference>
<evidence type="ECO:0000256" key="2">
    <source>
        <dbReference type="ARBA" id="ARBA00008467"/>
    </source>
</evidence>
<sequence length="338" mass="33955">MRTRVLAWEGRYPRTGPLHSTAEPFRGSPRVTPVDADTPRADQLRDCVDAVLRTAGGAAPTVVLTASQAAGHRRPDNLDEYGTPAGRLSPALAGLPETLVSHACASGGIALALGAALVDSGRADRVLVLGAMRPRFIESAAFRSAGALAPGPSCRPFDAAADGTALGGFTGAALLGTGDHGPALVGAGIRTLGSGAQSDRGSQAECMRAAIDGTGLRPDFVAAHATGTVHGDRVELDAVSDVATDLGDTLPVTSCKGALGHSVHAAGLASAMFALEALATGTVPGTARCADPLTAGHATVLTENDELTAPAATTALVNAFGFGGSSCSLLLHWDRSTE</sequence>
<name>A0AA90NDP2_9ACTN</name>
<feature type="domain" description="Ketosynthase family 3 (KS3)" evidence="6">
    <location>
        <begin position="1"/>
        <end position="333"/>
    </location>
</feature>
<evidence type="ECO:0000256" key="3">
    <source>
        <dbReference type="ARBA" id="ARBA00022679"/>
    </source>
</evidence>
<organism evidence="7 8">
    <name type="scientific">Tsukamurella strandjordii</name>
    <dbReference type="NCBI Taxonomy" id="147577"/>
    <lineage>
        <taxon>Bacteria</taxon>
        <taxon>Bacillati</taxon>
        <taxon>Actinomycetota</taxon>
        <taxon>Actinomycetes</taxon>
        <taxon>Mycobacteriales</taxon>
        <taxon>Tsukamurellaceae</taxon>
        <taxon>Tsukamurella</taxon>
    </lineage>
</organism>
<dbReference type="Pfam" id="PF00109">
    <property type="entry name" value="ketoacyl-synt"/>
    <property type="match status" value="1"/>
</dbReference>
<dbReference type="Proteomes" id="UP001178281">
    <property type="component" value="Unassembled WGS sequence"/>
</dbReference>
<dbReference type="InterPro" id="IPR016039">
    <property type="entry name" value="Thiolase-like"/>
</dbReference>
<dbReference type="GO" id="GO:0004315">
    <property type="term" value="F:3-oxoacyl-[acyl-carrier-protein] synthase activity"/>
    <property type="evidence" value="ECO:0007669"/>
    <property type="project" value="TreeGrafter"/>
</dbReference>
<evidence type="ECO:0000256" key="1">
    <source>
        <dbReference type="ARBA" id="ARBA00004796"/>
    </source>
</evidence>
<dbReference type="PANTHER" id="PTHR11712">
    <property type="entry name" value="POLYKETIDE SYNTHASE-RELATED"/>
    <property type="match status" value="1"/>
</dbReference>
<dbReference type="RefSeq" id="WP_305112475.1">
    <property type="nucleotide sequence ID" value="NZ_JAUTIX010000008.1"/>
</dbReference>
<dbReference type="InterPro" id="IPR014030">
    <property type="entry name" value="Ketoacyl_synth_N"/>
</dbReference>
<dbReference type="InterPro" id="IPR020841">
    <property type="entry name" value="PKS_Beta-ketoAc_synthase_dom"/>
</dbReference>
<dbReference type="Pfam" id="PF02801">
    <property type="entry name" value="Ketoacyl-synt_C"/>
    <property type="match status" value="1"/>
</dbReference>
<comment type="pathway">
    <text evidence="1">Lipid metabolism; mycolic acid biosynthesis.</text>
</comment>
<dbReference type="Gene3D" id="3.40.47.10">
    <property type="match status" value="1"/>
</dbReference>
<dbReference type="InterPro" id="IPR000794">
    <property type="entry name" value="Beta-ketoacyl_synthase"/>
</dbReference>
<keyword evidence="8" id="KW-1185">Reference proteome</keyword>
<dbReference type="AlphaFoldDB" id="A0AA90NDP2"/>
<reference evidence="7" key="1">
    <citation type="submission" date="2023-08" db="EMBL/GenBank/DDBJ databases">
        <title>The draft genome of Tsukamurella strandjordii strain 050030.</title>
        <authorList>
            <person name="Zhao F."/>
            <person name="Feng Y."/>
            <person name="Zong Z."/>
        </authorList>
    </citation>
    <scope>NUCLEOTIDE SEQUENCE</scope>
    <source>
        <strain evidence="7">050030</strain>
    </source>
</reference>
<feature type="region of interest" description="Disordered" evidence="5">
    <location>
        <begin position="16"/>
        <end position="38"/>
    </location>
</feature>
<protein>
    <submittedName>
        <fullName evidence="7">Beta-ketoacyl synthase N-terminal-like domain-containing protein</fullName>
    </submittedName>
</protein>
<comment type="caution">
    <text evidence="7">The sequence shown here is derived from an EMBL/GenBank/DDBJ whole genome shotgun (WGS) entry which is preliminary data.</text>
</comment>
<comment type="similarity">
    <text evidence="2 4">Belongs to the thiolase-like superfamily. Beta-ketoacyl-ACP synthases family.</text>
</comment>
<evidence type="ECO:0000313" key="8">
    <source>
        <dbReference type="Proteomes" id="UP001178281"/>
    </source>
</evidence>
<evidence type="ECO:0000256" key="4">
    <source>
        <dbReference type="RuleBase" id="RU003694"/>
    </source>
</evidence>
<gene>
    <name evidence="7" type="ORF">Q7X28_18880</name>
</gene>
<dbReference type="PANTHER" id="PTHR11712:SF347">
    <property type="entry name" value="BETA KETOACYL-ACYL CARRIER PROTEIN SYNTHASE"/>
    <property type="match status" value="1"/>
</dbReference>
<evidence type="ECO:0000256" key="5">
    <source>
        <dbReference type="SAM" id="MobiDB-lite"/>
    </source>
</evidence>
<evidence type="ECO:0000259" key="6">
    <source>
        <dbReference type="PROSITE" id="PS52004"/>
    </source>
</evidence>
<dbReference type="PROSITE" id="PS52004">
    <property type="entry name" value="KS3_2"/>
    <property type="match status" value="1"/>
</dbReference>
<proteinExistence type="inferred from homology"/>
<accession>A0AA90NDP2</accession>